<name>K0RST6_THAOC</name>
<dbReference type="EMBL" id="AGNL01030199">
    <property type="protein sequence ID" value="EJK56898.1"/>
    <property type="molecule type" value="Genomic_DNA"/>
</dbReference>
<feature type="region of interest" description="Disordered" evidence="1">
    <location>
        <begin position="104"/>
        <end position="128"/>
    </location>
</feature>
<evidence type="ECO:0000256" key="1">
    <source>
        <dbReference type="SAM" id="MobiDB-lite"/>
    </source>
</evidence>
<dbReference type="Proteomes" id="UP000266841">
    <property type="component" value="Unassembled WGS sequence"/>
</dbReference>
<evidence type="ECO:0000313" key="2">
    <source>
        <dbReference type="EMBL" id="EJK56898.1"/>
    </source>
</evidence>
<evidence type="ECO:0000313" key="3">
    <source>
        <dbReference type="Proteomes" id="UP000266841"/>
    </source>
</evidence>
<comment type="caution">
    <text evidence="2">The sequence shown here is derived from an EMBL/GenBank/DDBJ whole genome shotgun (WGS) entry which is preliminary data.</text>
</comment>
<accession>K0RST6</accession>
<keyword evidence="3" id="KW-1185">Reference proteome</keyword>
<proteinExistence type="predicted"/>
<dbReference type="AlphaFoldDB" id="K0RST6"/>
<organism evidence="2 3">
    <name type="scientific">Thalassiosira oceanica</name>
    <name type="common">Marine diatom</name>
    <dbReference type="NCBI Taxonomy" id="159749"/>
    <lineage>
        <taxon>Eukaryota</taxon>
        <taxon>Sar</taxon>
        <taxon>Stramenopiles</taxon>
        <taxon>Ochrophyta</taxon>
        <taxon>Bacillariophyta</taxon>
        <taxon>Coscinodiscophyceae</taxon>
        <taxon>Thalassiosirophycidae</taxon>
        <taxon>Thalassiosirales</taxon>
        <taxon>Thalassiosiraceae</taxon>
        <taxon>Thalassiosira</taxon>
    </lineage>
</organism>
<reference evidence="2 3" key="1">
    <citation type="journal article" date="2012" name="Genome Biol.">
        <title>Genome and low-iron response of an oceanic diatom adapted to chronic iron limitation.</title>
        <authorList>
            <person name="Lommer M."/>
            <person name="Specht M."/>
            <person name="Roy A.S."/>
            <person name="Kraemer L."/>
            <person name="Andreson R."/>
            <person name="Gutowska M.A."/>
            <person name="Wolf J."/>
            <person name="Bergner S.V."/>
            <person name="Schilhabel M.B."/>
            <person name="Klostermeier U.C."/>
            <person name="Beiko R.G."/>
            <person name="Rosenstiel P."/>
            <person name="Hippler M."/>
            <person name="Laroche J."/>
        </authorList>
    </citation>
    <scope>NUCLEOTIDE SEQUENCE [LARGE SCALE GENOMIC DNA]</scope>
    <source>
        <strain evidence="2 3">CCMP1005</strain>
    </source>
</reference>
<sequence>MLETTRPVVLTTALLNPVKLAFAIVESKHKDAPPKGQWTTLNEVNLELGKVKNVKEIKAKRRRSSAEHISNSKLGGVGKKMFTAVHASKQIDKMMCDPAEHMDVKKLGEDARENMAKGGLSSSEDSSE</sequence>
<gene>
    <name evidence="2" type="ORF">THAOC_23121</name>
</gene>
<protein>
    <submittedName>
        <fullName evidence="2">Uncharacterized protein</fullName>
    </submittedName>
</protein>
<feature type="compositionally biased region" description="Basic and acidic residues" evidence="1">
    <location>
        <begin position="104"/>
        <end position="115"/>
    </location>
</feature>